<proteinExistence type="predicted"/>
<dbReference type="Proteomes" id="UP000471648">
    <property type="component" value="Unassembled WGS sequence"/>
</dbReference>
<name>A0A6N9VFE2_STRMI</name>
<organism evidence="2 3">
    <name type="scientific">Streptomyces microflavus</name>
    <name type="common">Streptomyces lipmanii</name>
    <dbReference type="NCBI Taxonomy" id="1919"/>
    <lineage>
        <taxon>Bacteria</taxon>
        <taxon>Bacillati</taxon>
        <taxon>Actinomycetota</taxon>
        <taxon>Actinomycetes</taxon>
        <taxon>Kitasatosporales</taxon>
        <taxon>Streptomycetaceae</taxon>
        <taxon>Streptomyces</taxon>
    </lineage>
</organism>
<dbReference type="AlphaFoldDB" id="A0A6N9VFE2"/>
<sequence length="133" mass="14781">MAANARTASKKRTSPKPKAAPAVAEDFEPVRLTSKPADRAERIVLFYVDDTEYSIPKQVGRNHGLRYLRTMRKQGEALAAQELLEVLIGEDGYTALMDCDDLTDEQLDQIMNRLRDMALGEVEDEAGGKAKGR</sequence>
<evidence type="ECO:0008006" key="4">
    <source>
        <dbReference type="Google" id="ProtNLM"/>
    </source>
</evidence>
<protein>
    <recommendedName>
        <fullName evidence="4">Tail assembly chaperone</fullName>
    </recommendedName>
</protein>
<comment type="caution">
    <text evidence="2">The sequence shown here is derived from an EMBL/GenBank/DDBJ whole genome shotgun (WGS) entry which is preliminary data.</text>
</comment>
<evidence type="ECO:0000256" key="1">
    <source>
        <dbReference type="SAM" id="MobiDB-lite"/>
    </source>
</evidence>
<reference evidence="2 3" key="1">
    <citation type="submission" date="2020-01" db="EMBL/GenBank/DDBJ databases">
        <title>Insect and environment-associated Actinomycetes.</title>
        <authorList>
            <person name="Currrie C."/>
            <person name="Chevrette M."/>
            <person name="Carlson C."/>
            <person name="Stubbendieck R."/>
            <person name="Wendt-Pienkowski E."/>
        </authorList>
    </citation>
    <scope>NUCLEOTIDE SEQUENCE [LARGE SCALE GENOMIC DNA]</scope>
    <source>
        <strain evidence="2 3">SID14438</strain>
    </source>
</reference>
<gene>
    <name evidence="2" type="ORF">G3I39_25140</name>
</gene>
<evidence type="ECO:0000313" key="2">
    <source>
        <dbReference type="EMBL" id="NEB70315.1"/>
    </source>
</evidence>
<dbReference type="RefSeq" id="WP_164358202.1">
    <property type="nucleotide sequence ID" value="NZ_JAAGME010001046.1"/>
</dbReference>
<evidence type="ECO:0000313" key="3">
    <source>
        <dbReference type="Proteomes" id="UP000471648"/>
    </source>
</evidence>
<feature type="region of interest" description="Disordered" evidence="1">
    <location>
        <begin position="1"/>
        <end position="24"/>
    </location>
</feature>
<dbReference type="EMBL" id="JAAGME010001046">
    <property type="protein sequence ID" value="NEB70315.1"/>
    <property type="molecule type" value="Genomic_DNA"/>
</dbReference>
<accession>A0A6N9VFE2</accession>